<name>A0A8J2LCW0_9HEXA</name>
<comment type="caution">
    <text evidence="1">The sequence shown here is derived from an EMBL/GenBank/DDBJ whole genome shotgun (WGS) entry which is preliminary data.</text>
</comment>
<keyword evidence="2" id="KW-1185">Reference proteome</keyword>
<reference evidence="1" key="1">
    <citation type="submission" date="2021-06" db="EMBL/GenBank/DDBJ databases">
        <authorList>
            <person name="Hodson N. C."/>
            <person name="Mongue J. A."/>
            <person name="Jaron S. K."/>
        </authorList>
    </citation>
    <scope>NUCLEOTIDE SEQUENCE</scope>
</reference>
<accession>A0A8J2LCW0</accession>
<dbReference type="Proteomes" id="UP000708208">
    <property type="component" value="Unassembled WGS sequence"/>
</dbReference>
<feature type="non-terminal residue" evidence="1">
    <location>
        <position position="1"/>
    </location>
</feature>
<evidence type="ECO:0000313" key="2">
    <source>
        <dbReference type="Proteomes" id="UP000708208"/>
    </source>
</evidence>
<dbReference type="EMBL" id="CAJVCH010566926">
    <property type="protein sequence ID" value="CAG7832773.1"/>
    <property type="molecule type" value="Genomic_DNA"/>
</dbReference>
<gene>
    <name evidence="1" type="ORF">AFUS01_LOCUS42441</name>
</gene>
<dbReference type="AlphaFoldDB" id="A0A8J2LCW0"/>
<evidence type="ECO:0000313" key="1">
    <source>
        <dbReference type="EMBL" id="CAG7832773.1"/>
    </source>
</evidence>
<protein>
    <submittedName>
        <fullName evidence="1">Uncharacterized protein</fullName>
    </submittedName>
</protein>
<sequence>MITLFRASLRETCELENFPPILHNNIKFLGLKDIE</sequence>
<proteinExistence type="predicted"/>
<organism evidence="1 2">
    <name type="scientific">Allacma fusca</name>
    <dbReference type="NCBI Taxonomy" id="39272"/>
    <lineage>
        <taxon>Eukaryota</taxon>
        <taxon>Metazoa</taxon>
        <taxon>Ecdysozoa</taxon>
        <taxon>Arthropoda</taxon>
        <taxon>Hexapoda</taxon>
        <taxon>Collembola</taxon>
        <taxon>Symphypleona</taxon>
        <taxon>Sminthuridae</taxon>
        <taxon>Allacma</taxon>
    </lineage>
</organism>